<evidence type="ECO:0000313" key="3">
    <source>
        <dbReference type="Proteomes" id="UP000025227"/>
    </source>
</evidence>
<keyword evidence="1" id="KW-0175">Coiled coil</keyword>
<name>A0A7I4YV02_HAECO</name>
<feature type="coiled-coil region" evidence="1">
    <location>
        <begin position="148"/>
        <end position="378"/>
    </location>
</feature>
<organism evidence="3 4">
    <name type="scientific">Haemonchus contortus</name>
    <name type="common">Barber pole worm</name>
    <dbReference type="NCBI Taxonomy" id="6289"/>
    <lineage>
        <taxon>Eukaryota</taxon>
        <taxon>Metazoa</taxon>
        <taxon>Ecdysozoa</taxon>
        <taxon>Nematoda</taxon>
        <taxon>Chromadorea</taxon>
        <taxon>Rhabditida</taxon>
        <taxon>Rhabditina</taxon>
        <taxon>Rhabditomorpha</taxon>
        <taxon>Strongyloidea</taxon>
        <taxon>Trichostrongylidae</taxon>
        <taxon>Haemonchus</taxon>
    </lineage>
</organism>
<accession>A0A7I4YV02</accession>
<feature type="compositionally biased region" description="Low complexity" evidence="2">
    <location>
        <begin position="408"/>
        <end position="421"/>
    </location>
</feature>
<protein>
    <submittedName>
        <fullName evidence="4">Uncharacterized protein</fullName>
    </submittedName>
</protein>
<dbReference type="OMA" id="REETHRC"/>
<feature type="region of interest" description="Disordered" evidence="2">
    <location>
        <begin position="381"/>
        <end position="439"/>
    </location>
</feature>
<proteinExistence type="predicted"/>
<dbReference type="OrthoDB" id="5873462at2759"/>
<feature type="compositionally biased region" description="Basic and acidic residues" evidence="2">
    <location>
        <begin position="475"/>
        <end position="492"/>
    </location>
</feature>
<dbReference type="WBParaSite" id="HCON_00148720-00001">
    <property type="protein sequence ID" value="HCON_00148720-00001"/>
    <property type="gene ID" value="HCON_00148720"/>
</dbReference>
<sequence>MLSMELPAAVQEKLIELTDENSQLKVEVQRLSAKLSSRDEILNELEEENLQLRNKLKHGQAGDSKLEALQQKIISLEATIEEKSLSSCRMTEQIKALTASLNSANSEISELRKVDSGGIPEESILLEPSNNIDLERIQEERDDTVFELQRATHRIAALEAEKNDYADRAEAASREARDMARHNKDLREQLHELEAEVAASRTNTGIASRGNSMFAEFAEERLKLEDDLKELYHKYNALRKENSQLANELDEARLLALRRGRREETHRCRCQQLSAELVELRGRVRTLDDRLAIARNDLIDKSIKSSGIDALLKSSFKSVKLEMESLRLERNQLRDERDDLFDKNASLIARAANAETLLEYANDEIETLKIQMAMLRERSQKNSSERVCGEDGDTGAEMFPINPPVKPTPSTAGQQAQTAAERQARSTESLSSRVPAAPYKTPLNAPCGTPIQEDQQSSFFDQSCSFAEPMSEVRPKKIRFLDKQNEEGESPRRNSISASELRRLQRKKARKAKSKVLPVFEYSRKDAIVIAVPTKSSSTIHSDTGSVSLPPEALEESLESEVQLGSRHHSILETTKEFNKTMLEDVIEEKENECCKVPSEADF</sequence>
<evidence type="ECO:0000256" key="2">
    <source>
        <dbReference type="SAM" id="MobiDB-lite"/>
    </source>
</evidence>
<feature type="region of interest" description="Disordered" evidence="2">
    <location>
        <begin position="475"/>
        <end position="502"/>
    </location>
</feature>
<dbReference type="AlphaFoldDB" id="A0A7I4YV02"/>
<reference evidence="4" key="1">
    <citation type="submission" date="2020-12" db="UniProtKB">
        <authorList>
            <consortium name="WormBaseParasite"/>
        </authorList>
    </citation>
    <scope>IDENTIFICATION</scope>
    <source>
        <strain evidence="4">MHco3</strain>
    </source>
</reference>
<dbReference type="Proteomes" id="UP000025227">
    <property type="component" value="Unplaced"/>
</dbReference>
<feature type="coiled-coil region" evidence="1">
    <location>
        <begin position="14"/>
        <end position="114"/>
    </location>
</feature>
<keyword evidence="3" id="KW-1185">Reference proteome</keyword>
<evidence type="ECO:0000256" key="1">
    <source>
        <dbReference type="SAM" id="Coils"/>
    </source>
</evidence>
<evidence type="ECO:0000313" key="4">
    <source>
        <dbReference type="WBParaSite" id="HCON_00148720-00001"/>
    </source>
</evidence>